<evidence type="ECO:0000313" key="1">
    <source>
        <dbReference type="EMBL" id="QDT73328.1"/>
    </source>
</evidence>
<keyword evidence="2" id="KW-1185">Reference proteome</keyword>
<protein>
    <submittedName>
        <fullName evidence="1">Uncharacterized protein</fullName>
    </submittedName>
</protein>
<dbReference type="AlphaFoldDB" id="A0A517TY71"/>
<dbReference type="EMBL" id="CP036339">
    <property type="protein sequence ID" value="QDT73328.1"/>
    <property type="molecule type" value="Genomic_DNA"/>
</dbReference>
<gene>
    <name evidence="1" type="ORF">I41_25170</name>
</gene>
<dbReference type="Proteomes" id="UP000317909">
    <property type="component" value="Chromosome"/>
</dbReference>
<dbReference type="KEGG" id="llh:I41_25170"/>
<organism evidence="1 2">
    <name type="scientific">Lacipirellula limnantheis</name>
    <dbReference type="NCBI Taxonomy" id="2528024"/>
    <lineage>
        <taxon>Bacteria</taxon>
        <taxon>Pseudomonadati</taxon>
        <taxon>Planctomycetota</taxon>
        <taxon>Planctomycetia</taxon>
        <taxon>Pirellulales</taxon>
        <taxon>Lacipirellulaceae</taxon>
        <taxon>Lacipirellula</taxon>
    </lineage>
</organism>
<accession>A0A517TY71</accession>
<proteinExistence type="predicted"/>
<reference evidence="1 2" key="1">
    <citation type="submission" date="2019-02" db="EMBL/GenBank/DDBJ databases">
        <title>Deep-cultivation of Planctomycetes and their phenomic and genomic characterization uncovers novel biology.</title>
        <authorList>
            <person name="Wiegand S."/>
            <person name="Jogler M."/>
            <person name="Boedeker C."/>
            <person name="Pinto D."/>
            <person name="Vollmers J."/>
            <person name="Rivas-Marin E."/>
            <person name="Kohn T."/>
            <person name="Peeters S.H."/>
            <person name="Heuer A."/>
            <person name="Rast P."/>
            <person name="Oberbeckmann S."/>
            <person name="Bunk B."/>
            <person name="Jeske O."/>
            <person name="Meyerdierks A."/>
            <person name="Storesund J.E."/>
            <person name="Kallscheuer N."/>
            <person name="Luecker S."/>
            <person name="Lage O.M."/>
            <person name="Pohl T."/>
            <person name="Merkel B.J."/>
            <person name="Hornburger P."/>
            <person name="Mueller R.-W."/>
            <person name="Bruemmer F."/>
            <person name="Labrenz M."/>
            <person name="Spormann A.M."/>
            <person name="Op den Camp H."/>
            <person name="Overmann J."/>
            <person name="Amann R."/>
            <person name="Jetten M.S.M."/>
            <person name="Mascher T."/>
            <person name="Medema M.H."/>
            <person name="Devos D.P."/>
            <person name="Kaster A.-K."/>
            <person name="Ovreas L."/>
            <person name="Rohde M."/>
            <person name="Galperin M.Y."/>
            <person name="Jogler C."/>
        </authorList>
    </citation>
    <scope>NUCLEOTIDE SEQUENCE [LARGE SCALE GENOMIC DNA]</scope>
    <source>
        <strain evidence="1 2">I41</strain>
    </source>
</reference>
<name>A0A517TY71_9BACT</name>
<evidence type="ECO:0000313" key="2">
    <source>
        <dbReference type="Proteomes" id="UP000317909"/>
    </source>
</evidence>
<sequence>MSTERDFYAWISVSGSRRRSLRTIADVSQRPTAGAVAPLARTSPAASPTPVQTWRKGPIDWVEFARGAAFLGILGMTLWMEWRVIASLAPWIARWLAE</sequence>